<name>A0A1G9P308_9FIRM</name>
<keyword evidence="2" id="KW-1185">Reference proteome</keyword>
<accession>A0A1G9P308</accession>
<dbReference type="RefSeq" id="WP_092725536.1">
    <property type="nucleotide sequence ID" value="NZ_FNGW01000004.1"/>
</dbReference>
<evidence type="ECO:0000313" key="1">
    <source>
        <dbReference type="EMBL" id="SDL93080.1"/>
    </source>
</evidence>
<sequence length="135" mass="16098">MSAITDFYQFKYSKNDYYIDLFINRAALYSIEEALDERLSNQYISKDAQCAYMRLKELFQSSRCSSDSLYVDLRINKCYLKYIKNLYYYFSDRKEYSSLKALNDYLQVFLINDIESISSFSTLNEDIKVRVLSNV</sequence>
<dbReference type="AlphaFoldDB" id="A0A1G9P308"/>
<evidence type="ECO:0000313" key="2">
    <source>
        <dbReference type="Proteomes" id="UP000199068"/>
    </source>
</evidence>
<proteinExistence type="predicted"/>
<gene>
    <name evidence="1" type="ORF">SAMN04515677_104192</name>
</gene>
<organism evidence="1 2">
    <name type="scientific">Romboutsia lituseburensis DSM 797</name>
    <dbReference type="NCBI Taxonomy" id="1121325"/>
    <lineage>
        <taxon>Bacteria</taxon>
        <taxon>Bacillati</taxon>
        <taxon>Bacillota</taxon>
        <taxon>Clostridia</taxon>
        <taxon>Peptostreptococcales</taxon>
        <taxon>Peptostreptococcaceae</taxon>
        <taxon>Romboutsia</taxon>
    </lineage>
</organism>
<protein>
    <submittedName>
        <fullName evidence="1">Uncharacterized protein</fullName>
    </submittedName>
</protein>
<dbReference type="EMBL" id="FNGW01000004">
    <property type="protein sequence ID" value="SDL93080.1"/>
    <property type="molecule type" value="Genomic_DNA"/>
</dbReference>
<dbReference type="Proteomes" id="UP000199068">
    <property type="component" value="Unassembled WGS sequence"/>
</dbReference>
<reference evidence="1 2" key="1">
    <citation type="submission" date="2016-10" db="EMBL/GenBank/DDBJ databases">
        <authorList>
            <person name="de Groot N.N."/>
        </authorList>
    </citation>
    <scope>NUCLEOTIDE SEQUENCE [LARGE SCALE GENOMIC DNA]</scope>
    <source>
        <strain evidence="1 2">DSM 797</strain>
    </source>
</reference>